<dbReference type="Proteomes" id="UP001066276">
    <property type="component" value="Chromosome 2_1"/>
</dbReference>
<feature type="region of interest" description="Disordered" evidence="1">
    <location>
        <begin position="58"/>
        <end position="82"/>
    </location>
</feature>
<proteinExistence type="predicted"/>
<evidence type="ECO:0000313" key="2">
    <source>
        <dbReference type="EMBL" id="KAJ1199974.1"/>
    </source>
</evidence>
<name>A0AAV7VIV2_PLEWA</name>
<comment type="caution">
    <text evidence="2">The sequence shown here is derived from an EMBL/GenBank/DDBJ whole genome shotgun (WGS) entry which is preliminary data.</text>
</comment>
<dbReference type="EMBL" id="JANPWB010000003">
    <property type="protein sequence ID" value="KAJ1199974.1"/>
    <property type="molecule type" value="Genomic_DNA"/>
</dbReference>
<feature type="compositionally biased region" description="Polar residues" evidence="1">
    <location>
        <begin position="58"/>
        <end position="68"/>
    </location>
</feature>
<sequence length="82" mass="9138">MGRVAGDPEGQRKCILQRAEVPDAIVPVEAEYLFTRMALLERRRQEHEEAKLLVQTFTQEASSHSGSPCVTGLSPEVENENT</sequence>
<evidence type="ECO:0000313" key="3">
    <source>
        <dbReference type="Proteomes" id="UP001066276"/>
    </source>
</evidence>
<evidence type="ECO:0000256" key="1">
    <source>
        <dbReference type="SAM" id="MobiDB-lite"/>
    </source>
</evidence>
<gene>
    <name evidence="2" type="ORF">NDU88_003805</name>
</gene>
<accession>A0AAV7VIV2</accession>
<keyword evidence="3" id="KW-1185">Reference proteome</keyword>
<dbReference type="AlphaFoldDB" id="A0AAV7VIV2"/>
<protein>
    <submittedName>
        <fullName evidence="2">Uncharacterized protein</fullName>
    </submittedName>
</protein>
<reference evidence="2" key="1">
    <citation type="journal article" date="2022" name="bioRxiv">
        <title>Sequencing and chromosome-scale assembly of the giantPleurodeles waltlgenome.</title>
        <authorList>
            <person name="Brown T."/>
            <person name="Elewa A."/>
            <person name="Iarovenko S."/>
            <person name="Subramanian E."/>
            <person name="Araus A.J."/>
            <person name="Petzold A."/>
            <person name="Susuki M."/>
            <person name="Suzuki K.-i.T."/>
            <person name="Hayashi T."/>
            <person name="Toyoda A."/>
            <person name="Oliveira C."/>
            <person name="Osipova E."/>
            <person name="Leigh N.D."/>
            <person name="Simon A."/>
            <person name="Yun M.H."/>
        </authorList>
    </citation>
    <scope>NUCLEOTIDE SEQUENCE</scope>
    <source>
        <strain evidence="2">20211129_DDA</strain>
        <tissue evidence="2">Liver</tissue>
    </source>
</reference>
<organism evidence="2 3">
    <name type="scientific">Pleurodeles waltl</name>
    <name type="common">Iberian ribbed newt</name>
    <dbReference type="NCBI Taxonomy" id="8319"/>
    <lineage>
        <taxon>Eukaryota</taxon>
        <taxon>Metazoa</taxon>
        <taxon>Chordata</taxon>
        <taxon>Craniata</taxon>
        <taxon>Vertebrata</taxon>
        <taxon>Euteleostomi</taxon>
        <taxon>Amphibia</taxon>
        <taxon>Batrachia</taxon>
        <taxon>Caudata</taxon>
        <taxon>Salamandroidea</taxon>
        <taxon>Salamandridae</taxon>
        <taxon>Pleurodelinae</taxon>
        <taxon>Pleurodeles</taxon>
    </lineage>
</organism>